<reference evidence="13" key="1">
    <citation type="submission" date="2006-09" db="EMBL/GenBank/DDBJ databases">
        <title>Complete sequence of Rhodopseudomonas palustris BisA53.</title>
        <authorList>
            <consortium name="US DOE Joint Genome Institute"/>
            <person name="Copeland A."/>
            <person name="Lucas S."/>
            <person name="Lapidus A."/>
            <person name="Barry K."/>
            <person name="Detter J.C."/>
            <person name="Glavina del Rio T."/>
            <person name="Hammon N."/>
            <person name="Israni S."/>
            <person name="Dalin E."/>
            <person name="Tice H."/>
            <person name="Pitluck S."/>
            <person name="Chain P."/>
            <person name="Malfatti S."/>
            <person name="Shin M."/>
            <person name="Vergez L."/>
            <person name="Schmutz J."/>
            <person name="Larimer F."/>
            <person name="Land M."/>
            <person name="Hauser L."/>
            <person name="Pelletier D.A."/>
            <person name="Kyrpides N."/>
            <person name="Kim E."/>
            <person name="Harwood C.S."/>
            <person name="Oda Y."/>
            <person name="Richardson P."/>
        </authorList>
    </citation>
    <scope>NUCLEOTIDE SEQUENCE [LARGE SCALE GENOMIC DNA]</scope>
    <source>
        <strain evidence="13">BisA53</strain>
    </source>
</reference>
<evidence type="ECO:0000256" key="11">
    <source>
        <dbReference type="SAM" id="Phobius"/>
    </source>
</evidence>
<keyword evidence="9" id="KW-0482">Metalloprotease</keyword>
<dbReference type="Gene3D" id="3.30.2010.10">
    <property type="entry name" value="Metalloproteases ('zincins'), catalytic domain"/>
    <property type="match status" value="1"/>
</dbReference>
<evidence type="ECO:0000256" key="10">
    <source>
        <dbReference type="ARBA" id="ARBA00023136"/>
    </source>
</evidence>
<keyword evidence="4 11" id="KW-0812">Transmembrane</keyword>
<keyword evidence="5" id="KW-0479">Metal-binding</keyword>
<name>Q07M35_RHOP5</name>
<dbReference type="STRING" id="316055.RPE_3062"/>
<evidence type="ECO:0000256" key="2">
    <source>
        <dbReference type="ARBA" id="ARBA00022475"/>
    </source>
</evidence>
<comment type="cofactor">
    <cofactor evidence="1">
        <name>Zn(2+)</name>
        <dbReference type="ChEBI" id="CHEBI:29105"/>
    </cofactor>
</comment>
<feature type="transmembrane region" description="Helical" evidence="11">
    <location>
        <begin position="21"/>
        <end position="41"/>
    </location>
</feature>
<evidence type="ECO:0000256" key="4">
    <source>
        <dbReference type="ARBA" id="ARBA00022692"/>
    </source>
</evidence>
<protein>
    <submittedName>
        <fullName evidence="13">Peptidase M48, Ste24p</fullName>
    </submittedName>
</protein>
<dbReference type="KEGG" id="rpe:RPE_3062"/>
<evidence type="ECO:0000256" key="6">
    <source>
        <dbReference type="ARBA" id="ARBA00022801"/>
    </source>
</evidence>
<keyword evidence="6" id="KW-0378">Hydrolase</keyword>
<dbReference type="GO" id="GO:0004222">
    <property type="term" value="F:metalloendopeptidase activity"/>
    <property type="evidence" value="ECO:0007669"/>
    <property type="project" value="InterPro"/>
</dbReference>
<proteinExistence type="predicted"/>
<evidence type="ECO:0000256" key="7">
    <source>
        <dbReference type="ARBA" id="ARBA00022833"/>
    </source>
</evidence>
<evidence type="ECO:0000256" key="3">
    <source>
        <dbReference type="ARBA" id="ARBA00022670"/>
    </source>
</evidence>
<dbReference type="Pfam" id="PF01435">
    <property type="entry name" value="Peptidase_M48"/>
    <property type="match status" value="1"/>
</dbReference>
<dbReference type="HOGENOM" id="CLU_417309_0_0_5"/>
<keyword evidence="3" id="KW-0645">Protease</keyword>
<feature type="domain" description="Peptidase M48" evidence="12">
    <location>
        <begin position="98"/>
        <end position="305"/>
    </location>
</feature>
<dbReference type="GO" id="GO:0006508">
    <property type="term" value="P:proteolysis"/>
    <property type="evidence" value="ECO:0007669"/>
    <property type="project" value="UniProtKB-KW"/>
</dbReference>
<dbReference type="EMBL" id="CP000463">
    <property type="protein sequence ID" value="ABJ06999.1"/>
    <property type="molecule type" value="Genomic_DNA"/>
</dbReference>
<evidence type="ECO:0000313" key="13">
    <source>
        <dbReference type="EMBL" id="ABJ06999.1"/>
    </source>
</evidence>
<evidence type="ECO:0000256" key="1">
    <source>
        <dbReference type="ARBA" id="ARBA00001947"/>
    </source>
</evidence>
<dbReference type="PANTHER" id="PTHR43221:SF2">
    <property type="entry name" value="PROTEASE HTPX HOMOLOG"/>
    <property type="match status" value="1"/>
</dbReference>
<sequence>MSQPTGLYGWIKSNDAKSATFFIGFVVAVQVIAALALFFPVSLSDPAHAPFFNWTGYLTRYAPLVLAASAIWFVCQMFWQIETVKRAVGFHFIDDADEPGLCRVIEPLIITMGLPPPFVAVIESRARNAFACGIARNKAVVVVTRGLIDSLDDDELGCVLAHELSHIKNGDIRLMAASNIFMSALTRLHRNNGLRMTPVHALLAIAVPVVLPLTLAGTFIGHIALRAGQVSRLLISSSREFIADAEAVQLTKNPAALASALVKVEHDYFVATARREDDAMMIAGATEGTEATHPTVVQRVAALARTTGSMVFNAPSTQWSGSATLAEAEAAALLRKLPRARALLRIRAQAPENVLGLTRINMIMTAFTIGGLMYMHAGELGNPRALVAMFDIRPLGFFLGTHTPCRAGALVGDGGEDCTKRVDQHLYREFEGQKYTLAGWLADISRKRREAGVVNPDLTLRTMAEPSFVRQAHTGQSGKLEGTIAEKTDGGLYDAGRGMFTNVVPQKLVAAEIKGVGCFPAKLLHGKPQGYFPMDQEIGGVTSVRRLIEAANDSLIARGEPGTPAGDEWLRSYARTRETMVLISYDSFGLPGLRKLRDAYRSDAHGRVIDLIRQRLSDPAFAAGLDATATAKIAALAETPDRFVPCPAVKHGALDGG</sequence>
<feature type="transmembrane region" description="Helical" evidence="11">
    <location>
        <begin position="61"/>
        <end position="79"/>
    </location>
</feature>
<keyword evidence="2" id="KW-1003">Cell membrane</keyword>
<evidence type="ECO:0000256" key="5">
    <source>
        <dbReference type="ARBA" id="ARBA00022723"/>
    </source>
</evidence>
<evidence type="ECO:0000256" key="9">
    <source>
        <dbReference type="ARBA" id="ARBA00023049"/>
    </source>
</evidence>
<dbReference type="GO" id="GO:0046872">
    <property type="term" value="F:metal ion binding"/>
    <property type="evidence" value="ECO:0007669"/>
    <property type="project" value="UniProtKB-KW"/>
</dbReference>
<keyword evidence="7" id="KW-0862">Zinc</keyword>
<organism evidence="13">
    <name type="scientific">Rhodopseudomonas palustris (strain BisA53)</name>
    <dbReference type="NCBI Taxonomy" id="316055"/>
    <lineage>
        <taxon>Bacteria</taxon>
        <taxon>Pseudomonadati</taxon>
        <taxon>Pseudomonadota</taxon>
        <taxon>Alphaproteobacteria</taxon>
        <taxon>Hyphomicrobiales</taxon>
        <taxon>Nitrobacteraceae</taxon>
        <taxon>Rhodopseudomonas</taxon>
    </lineage>
</organism>
<keyword evidence="8 11" id="KW-1133">Transmembrane helix</keyword>
<dbReference type="OrthoDB" id="15218at2"/>
<dbReference type="InterPro" id="IPR050083">
    <property type="entry name" value="HtpX_protease"/>
</dbReference>
<accession>Q07M35</accession>
<gene>
    <name evidence="13" type="ordered locus">RPE_3062</name>
</gene>
<dbReference type="eggNOG" id="COG0501">
    <property type="taxonomic scope" value="Bacteria"/>
</dbReference>
<dbReference type="PANTHER" id="PTHR43221">
    <property type="entry name" value="PROTEASE HTPX"/>
    <property type="match status" value="1"/>
</dbReference>
<keyword evidence="10 11" id="KW-0472">Membrane</keyword>
<dbReference type="AlphaFoldDB" id="Q07M35"/>
<dbReference type="InterPro" id="IPR001915">
    <property type="entry name" value="Peptidase_M48"/>
</dbReference>
<evidence type="ECO:0000259" key="12">
    <source>
        <dbReference type="Pfam" id="PF01435"/>
    </source>
</evidence>
<evidence type="ECO:0000256" key="8">
    <source>
        <dbReference type="ARBA" id="ARBA00022989"/>
    </source>
</evidence>
<feature type="transmembrane region" description="Helical" evidence="11">
    <location>
        <begin position="199"/>
        <end position="225"/>
    </location>
</feature>